<evidence type="ECO:0000256" key="7">
    <source>
        <dbReference type="ARBA" id="ARBA00022832"/>
    </source>
</evidence>
<keyword evidence="3 13" id="KW-0808">Transferase</keyword>
<keyword evidence="13" id="KW-0963">Cytoplasm</keyword>
<accession>A0A1M6BBU1</accession>
<keyword evidence="5 13" id="KW-0547">Nucleotide-binding</keyword>
<comment type="subcellular location">
    <subcellularLocation>
        <location evidence="1 13">Cytoplasm</location>
    </subcellularLocation>
</comment>
<dbReference type="EMBL" id="FQXJ01000018">
    <property type="protein sequence ID" value="SHI45913.1"/>
    <property type="molecule type" value="Genomic_DNA"/>
</dbReference>
<evidence type="ECO:0000256" key="9">
    <source>
        <dbReference type="ARBA" id="ARBA00022840"/>
    </source>
</evidence>
<dbReference type="GO" id="GO:0006633">
    <property type="term" value="P:fatty acid biosynthetic process"/>
    <property type="evidence" value="ECO:0007669"/>
    <property type="project" value="UniProtKB-KW"/>
</dbReference>
<dbReference type="RefSeq" id="WP_073031772.1">
    <property type="nucleotide sequence ID" value="NZ_FQXJ01000018.1"/>
</dbReference>
<keyword evidence="11 13" id="KW-0275">Fatty acid biosynthesis</keyword>
<dbReference type="Gene3D" id="3.90.226.10">
    <property type="entry name" value="2-enoyl-CoA Hydratase, Chain A, domain 1"/>
    <property type="match status" value="1"/>
</dbReference>
<keyword evidence="4 13" id="KW-0479">Metal-binding</keyword>
<comment type="function">
    <text evidence="12 13">Component of the acetyl coenzyme A carboxylase (ACC) complex. Biotin carboxylase (BC) catalyzes the carboxylation of biotin on its carrier protein (BCCP) and then the CO(2) group is transferred by the transcarboxylase to acetyl-CoA to form malonyl-CoA.</text>
</comment>
<dbReference type="SUPFAM" id="SSF52096">
    <property type="entry name" value="ClpP/crotonase"/>
    <property type="match status" value="1"/>
</dbReference>
<evidence type="ECO:0000313" key="16">
    <source>
        <dbReference type="Proteomes" id="UP000183954"/>
    </source>
</evidence>
<dbReference type="PROSITE" id="PS50980">
    <property type="entry name" value="COA_CT_NTER"/>
    <property type="match status" value="1"/>
</dbReference>
<dbReference type="UniPathway" id="UPA00655">
    <property type="reaction ID" value="UER00711"/>
</dbReference>
<protein>
    <recommendedName>
        <fullName evidence="13">Acetyl-coenzyme A carboxylase carboxyl transferase subunit beta</fullName>
        <shortName evidence="13">ACCase subunit beta</shortName>
        <shortName evidence="13">Acetyl-CoA carboxylase carboxyltransferase subunit beta</shortName>
        <ecNumber evidence="13">2.1.3.15</ecNumber>
    </recommendedName>
</protein>
<evidence type="ECO:0000259" key="14">
    <source>
        <dbReference type="PROSITE" id="PS50980"/>
    </source>
</evidence>
<keyword evidence="2 13" id="KW-0444">Lipid biosynthesis</keyword>
<evidence type="ECO:0000256" key="6">
    <source>
        <dbReference type="ARBA" id="ARBA00022771"/>
    </source>
</evidence>
<dbReference type="InterPro" id="IPR041010">
    <property type="entry name" value="Znf-ACC"/>
</dbReference>
<dbReference type="Proteomes" id="UP000183954">
    <property type="component" value="Unassembled WGS sequence"/>
</dbReference>
<feature type="domain" description="CoA carboxyltransferase N-terminal" evidence="14">
    <location>
        <begin position="45"/>
        <end position="306"/>
    </location>
</feature>
<sequence>MFKDIFRKTKYVTIKSGQMQNRTPSEVSMQEESVSVSKKELPDGLWVKCPKCGEVLFNKDIEENARVCTTCEHHFRISASARLALLVDENSFEEWDAELTTLDSLEFPGYEEKLIEAQEKSGMTEGILTGRARIEDIPFVVAINEASFMMGSMGSVVGEKIARAIERAIELRLPVVIFSTSGGARMQEGILSLYQMAKTSAALGKLAENRLLYISVLTDPTFGGVTASYASLGDIMISEPNALIGFTGPRVIKQTMRQELPKGAQTAEFNQEHGLIDLIVARTQMRSVLARLLRYHQEGAQYGATI</sequence>
<dbReference type="PANTHER" id="PTHR42995:SF5">
    <property type="entry name" value="ACETYL-COENZYME A CARBOXYLASE CARBOXYL TRANSFERASE SUBUNIT BETA, CHLOROPLASTIC"/>
    <property type="match status" value="1"/>
</dbReference>
<dbReference type="OrthoDB" id="9772975at2"/>
<dbReference type="InterPro" id="IPR029045">
    <property type="entry name" value="ClpP/crotonase-like_dom_sf"/>
</dbReference>
<keyword evidence="9 13" id="KW-0067">ATP-binding</keyword>
<dbReference type="STRING" id="1121420.SAMN02746098_04132"/>
<dbReference type="EC" id="2.1.3.15" evidence="13"/>
<dbReference type="GO" id="GO:0003989">
    <property type="term" value="F:acetyl-CoA carboxylase activity"/>
    <property type="evidence" value="ECO:0007669"/>
    <property type="project" value="InterPro"/>
</dbReference>
<comment type="subunit">
    <text evidence="13">Acetyl-CoA carboxylase is a heterohexamer composed of biotin carboxyl carrier protein (AccB), biotin carboxylase (AccC) and two subunits each of ACCase subunit alpha (AccA) and ACCase subunit beta (AccD).</text>
</comment>
<feature type="binding site" evidence="13">
    <location>
        <position position="71"/>
    </location>
    <ligand>
        <name>Zn(2+)</name>
        <dbReference type="ChEBI" id="CHEBI:29105"/>
    </ligand>
</feature>
<dbReference type="Pfam" id="PF17848">
    <property type="entry name" value="Zn_ribbon_ACC"/>
    <property type="match status" value="1"/>
</dbReference>
<feature type="binding site" evidence="13">
    <location>
        <position position="49"/>
    </location>
    <ligand>
        <name>Zn(2+)</name>
        <dbReference type="ChEBI" id="CHEBI:29105"/>
    </ligand>
</feature>
<keyword evidence="10 13" id="KW-0443">Lipid metabolism</keyword>
<dbReference type="PRINTS" id="PR01070">
    <property type="entry name" value="ACCCTRFRASEB"/>
</dbReference>
<reference evidence="16" key="1">
    <citation type="submission" date="2016-11" db="EMBL/GenBank/DDBJ databases">
        <authorList>
            <person name="Varghese N."/>
            <person name="Submissions S."/>
        </authorList>
    </citation>
    <scope>NUCLEOTIDE SEQUENCE [LARGE SCALE GENOMIC DNA]</scope>
    <source>
        <strain evidence="16">DSM 15449</strain>
    </source>
</reference>
<dbReference type="InterPro" id="IPR034733">
    <property type="entry name" value="AcCoA_carboxyl_beta"/>
</dbReference>
<name>A0A1M6BBU1_9FIRM</name>
<evidence type="ECO:0000256" key="12">
    <source>
        <dbReference type="ARBA" id="ARBA00025280"/>
    </source>
</evidence>
<keyword evidence="16" id="KW-1185">Reference proteome</keyword>
<dbReference type="NCBIfam" id="TIGR00515">
    <property type="entry name" value="accD"/>
    <property type="match status" value="1"/>
</dbReference>
<feature type="binding site" evidence="13">
    <location>
        <position position="52"/>
    </location>
    <ligand>
        <name>Zn(2+)</name>
        <dbReference type="ChEBI" id="CHEBI:29105"/>
    </ligand>
</feature>
<feature type="zinc finger region" description="C4-type" evidence="13">
    <location>
        <begin position="49"/>
        <end position="71"/>
    </location>
</feature>
<dbReference type="GO" id="GO:0005524">
    <property type="term" value="F:ATP binding"/>
    <property type="evidence" value="ECO:0007669"/>
    <property type="project" value="UniProtKB-KW"/>
</dbReference>
<dbReference type="Pfam" id="PF01039">
    <property type="entry name" value="Carboxyl_trans"/>
    <property type="match status" value="1"/>
</dbReference>
<gene>
    <name evidence="13" type="primary">accD</name>
    <name evidence="15" type="ORF">SAMN02746098_04132</name>
</gene>
<evidence type="ECO:0000256" key="8">
    <source>
        <dbReference type="ARBA" id="ARBA00022833"/>
    </source>
</evidence>
<dbReference type="PANTHER" id="PTHR42995">
    <property type="entry name" value="ACETYL-COENZYME A CARBOXYLASE CARBOXYL TRANSFERASE SUBUNIT BETA, CHLOROPLASTIC"/>
    <property type="match status" value="1"/>
</dbReference>
<keyword evidence="8 13" id="KW-0862">Zinc</keyword>
<dbReference type="HAMAP" id="MF_01395">
    <property type="entry name" value="AcetylCoA_CT_beta"/>
    <property type="match status" value="1"/>
</dbReference>
<dbReference type="InterPro" id="IPR000438">
    <property type="entry name" value="Acetyl_CoA_COase_Trfase_b_su"/>
</dbReference>
<evidence type="ECO:0000256" key="1">
    <source>
        <dbReference type="ARBA" id="ARBA00004496"/>
    </source>
</evidence>
<evidence type="ECO:0000256" key="13">
    <source>
        <dbReference type="HAMAP-Rule" id="MF_01395"/>
    </source>
</evidence>
<evidence type="ECO:0000256" key="10">
    <source>
        <dbReference type="ARBA" id="ARBA00023098"/>
    </source>
</evidence>
<proteinExistence type="inferred from homology"/>
<evidence type="ECO:0000256" key="3">
    <source>
        <dbReference type="ARBA" id="ARBA00022679"/>
    </source>
</evidence>
<comment type="catalytic activity">
    <reaction evidence="13">
        <text>N(6)-carboxybiotinyl-L-lysyl-[protein] + acetyl-CoA = N(6)-biotinyl-L-lysyl-[protein] + malonyl-CoA</text>
        <dbReference type="Rhea" id="RHEA:54728"/>
        <dbReference type="Rhea" id="RHEA-COMP:10505"/>
        <dbReference type="Rhea" id="RHEA-COMP:10506"/>
        <dbReference type="ChEBI" id="CHEBI:57288"/>
        <dbReference type="ChEBI" id="CHEBI:57384"/>
        <dbReference type="ChEBI" id="CHEBI:83144"/>
        <dbReference type="ChEBI" id="CHEBI:83145"/>
        <dbReference type="EC" id="2.1.3.15"/>
    </reaction>
</comment>
<evidence type="ECO:0000313" key="15">
    <source>
        <dbReference type="EMBL" id="SHI45913.1"/>
    </source>
</evidence>
<dbReference type="GO" id="GO:0008270">
    <property type="term" value="F:zinc ion binding"/>
    <property type="evidence" value="ECO:0007669"/>
    <property type="project" value="UniProtKB-UniRule"/>
</dbReference>
<dbReference type="GO" id="GO:0016743">
    <property type="term" value="F:carboxyl- or carbamoyltransferase activity"/>
    <property type="evidence" value="ECO:0007669"/>
    <property type="project" value="UniProtKB-UniRule"/>
</dbReference>
<dbReference type="AlphaFoldDB" id="A0A1M6BBU1"/>
<evidence type="ECO:0000256" key="4">
    <source>
        <dbReference type="ARBA" id="ARBA00022723"/>
    </source>
</evidence>
<dbReference type="InterPro" id="IPR011762">
    <property type="entry name" value="COA_CT_N"/>
</dbReference>
<comment type="similarity">
    <text evidence="13">Belongs to the AccD/PCCB family.</text>
</comment>
<evidence type="ECO:0000256" key="2">
    <source>
        <dbReference type="ARBA" id="ARBA00022516"/>
    </source>
</evidence>
<comment type="pathway">
    <text evidence="13">Lipid metabolism; malonyl-CoA biosynthesis; malonyl-CoA from acetyl-CoA: step 1/1.</text>
</comment>
<keyword evidence="7 13" id="KW-0276">Fatty acid metabolism</keyword>
<evidence type="ECO:0000256" key="11">
    <source>
        <dbReference type="ARBA" id="ARBA00023160"/>
    </source>
</evidence>
<dbReference type="GO" id="GO:0009317">
    <property type="term" value="C:acetyl-CoA carboxylase complex"/>
    <property type="evidence" value="ECO:0007669"/>
    <property type="project" value="InterPro"/>
</dbReference>
<keyword evidence="6 13" id="KW-0863">Zinc-finger</keyword>
<comment type="cofactor">
    <cofactor evidence="13">
        <name>Zn(2+)</name>
        <dbReference type="ChEBI" id="CHEBI:29105"/>
    </cofactor>
    <text evidence="13">Binds 1 zinc ion per subunit.</text>
</comment>
<dbReference type="GO" id="GO:2001295">
    <property type="term" value="P:malonyl-CoA biosynthetic process"/>
    <property type="evidence" value="ECO:0007669"/>
    <property type="project" value="UniProtKB-UniRule"/>
</dbReference>
<evidence type="ECO:0000256" key="5">
    <source>
        <dbReference type="ARBA" id="ARBA00022741"/>
    </source>
</evidence>
<organism evidence="15 16">
    <name type="scientific">Desulfosporosinus lacus DSM 15449</name>
    <dbReference type="NCBI Taxonomy" id="1121420"/>
    <lineage>
        <taxon>Bacteria</taxon>
        <taxon>Bacillati</taxon>
        <taxon>Bacillota</taxon>
        <taxon>Clostridia</taxon>
        <taxon>Eubacteriales</taxon>
        <taxon>Desulfitobacteriaceae</taxon>
        <taxon>Desulfosporosinus</taxon>
    </lineage>
</organism>
<feature type="binding site" evidence="13">
    <location>
        <position position="68"/>
    </location>
    <ligand>
        <name>Zn(2+)</name>
        <dbReference type="ChEBI" id="CHEBI:29105"/>
    </ligand>
</feature>